<keyword evidence="12 21" id="KW-0067">ATP-binding</keyword>
<evidence type="ECO:0000313" key="26">
    <source>
        <dbReference type="EMBL" id="KAK7506361.1"/>
    </source>
</evidence>
<feature type="domain" description="Protein kinase" evidence="24">
    <location>
        <begin position="24"/>
        <end position="255"/>
    </location>
</feature>
<evidence type="ECO:0000256" key="18">
    <source>
        <dbReference type="ARBA" id="ARBA00023305"/>
    </source>
</evidence>
<dbReference type="Gene3D" id="3.30.200.20">
    <property type="entry name" value="Phosphorylase Kinase, domain 1"/>
    <property type="match status" value="1"/>
</dbReference>
<protein>
    <recommendedName>
        <fullName evidence="4">non-specific serine/threonine protein kinase</fullName>
        <ecNumber evidence="4">2.7.11.1</ecNumber>
    </recommendedName>
</protein>
<dbReference type="GO" id="GO:0005524">
    <property type="term" value="F:ATP binding"/>
    <property type="evidence" value="ECO:0007669"/>
    <property type="project" value="UniProtKB-UniRule"/>
</dbReference>
<dbReference type="SMART" id="SM00242">
    <property type="entry name" value="MYSc"/>
    <property type="match status" value="1"/>
</dbReference>
<feature type="region of interest" description="Actin-binding" evidence="21">
    <location>
        <begin position="913"/>
        <end position="935"/>
    </location>
</feature>
<keyword evidence="5" id="KW-0963">Cytoplasm</keyword>
<dbReference type="Gene3D" id="1.20.5.190">
    <property type="match status" value="2"/>
</dbReference>
<dbReference type="Gene3D" id="1.10.510.10">
    <property type="entry name" value="Transferase(Phosphotransferase) domain 1"/>
    <property type="match status" value="1"/>
</dbReference>
<feature type="region of interest" description="Disordered" evidence="23">
    <location>
        <begin position="1212"/>
        <end position="1262"/>
    </location>
</feature>
<dbReference type="Gene3D" id="1.10.10.820">
    <property type="match status" value="1"/>
</dbReference>
<evidence type="ECO:0000256" key="17">
    <source>
        <dbReference type="ARBA" id="ARBA00023273"/>
    </source>
</evidence>
<dbReference type="Proteomes" id="UP001519460">
    <property type="component" value="Unassembled WGS sequence"/>
</dbReference>
<feature type="region of interest" description="Disordered" evidence="23">
    <location>
        <begin position="284"/>
        <end position="303"/>
    </location>
</feature>
<feature type="binding site" evidence="21">
    <location>
        <begin position="397"/>
        <end position="404"/>
    </location>
    <ligand>
        <name>ATP</name>
        <dbReference type="ChEBI" id="CHEBI:30616"/>
    </ligand>
</feature>
<keyword evidence="8" id="KW-0808">Transferase</keyword>
<dbReference type="PANTHER" id="PTHR46256">
    <property type="entry name" value="AGAP011099-PA"/>
    <property type="match status" value="1"/>
</dbReference>
<evidence type="ECO:0000256" key="23">
    <source>
        <dbReference type="SAM" id="MobiDB-lite"/>
    </source>
</evidence>
<reference evidence="26 27" key="1">
    <citation type="journal article" date="2023" name="Sci. Data">
        <title>Genome assembly of the Korean intertidal mud-creeper Batillaria attramentaria.</title>
        <authorList>
            <person name="Patra A.K."/>
            <person name="Ho P.T."/>
            <person name="Jun S."/>
            <person name="Lee S.J."/>
            <person name="Kim Y."/>
            <person name="Won Y.J."/>
        </authorList>
    </citation>
    <scope>NUCLEOTIDE SEQUENCE [LARGE SCALE GENOMIC DNA]</scope>
    <source>
        <strain evidence="26">Wonlab-2016</strain>
    </source>
</reference>
<evidence type="ECO:0000256" key="20">
    <source>
        <dbReference type="ARBA" id="ARBA00048679"/>
    </source>
</evidence>
<dbReference type="SMART" id="SM00220">
    <property type="entry name" value="S_TKc"/>
    <property type="match status" value="1"/>
</dbReference>
<keyword evidence="10 21" id="KW-0547">Nucleotide-binding</keyword>
<evidence type="ECO:0000256" key="6">
    <source>
        <dbReference type="ARBA" id="ARBA00022527"/>
    </source>
</evidence>
<keyword evidence="6" id="KW-0723">Serine/threonine-protein kinase</keyword>
<dbReference type="InterPro" id="IPR001609">
    <property type="entry name" value="Myosin_head_motor_dom-like"/>
</dbReference>
<evidence type="ECO:0000256" key="1">
    <source>
        <dbReference type="ARBA" id="ARBA00004245"/>
    </source>
</evidence>
<evidence type="ECO:0000256" key="11">
    <source>
        <dbReference type="ARBA" id="ARBA00022777"/>
    </source>
</evidence>
<dbReference type="InterPro" id="IPR052409">
    <property type="entry name" value="Myosin-III_kinase_activity"/>
</dbReference>
<feature type="compositionally biased region" description="Low complexity" evidence="23">
    <location>
        <begin position="1230"/>
        <end position="1251"/>
    </location>
</feature>
<evidence type="ECO:0000313" key="27">
    <source>
        <dbReference type="Proteomes" id="UP001519460"/>
    </source>
</evidence>
<dbReference type="InterPro" id="IPR000719">
    <property type="entry name" value="Prot_kinase_dom"/>
</dbReference>
<comment type="subcellular location">
    <subcellularLocation>
        <location evidence="2">Cell projection</location>
    </subcellularLocation>
    <subcellularLocation>
        <location evidence="1">Cytoplasm</location>
        <location evidence="1">Cytoskeleton</location>
    </subcellularLocation>
</comment>
<feature type="compositionally biased region" description="Polar residues" evidence="23">
    <location>
        <begin position="1391"/>
        <end position="1411"/>
    </location>
</feature>
<evidence type="ECO:0000256" key="3">
    <source>
        <dbReference type="ARBA" id="ARBA00006998"/>
    </source>
</evidence>
<dbReference type="Pfam" id="PF00069">
    <property type="entry name" value="Pkinase"/>
    <property type="match status" value="1"/>
</dbReference>
<dbReference type="GO" id="GO:0004674">
    <property type="term" value="F:protein serine/threonine kinase activity"/>
    <property type="evidence" value="ECO:0007669"/>
    <property type="project" value="UniProtKB-KW"/>
</dbReference>
<comment type="caution">
    <text evidence="26">The sequence shown here is derived from an EMBL/GenBank/DDBJ whole genome shotgun (WGS) entry which is preliminary data.</text>
</comment>
<dbReference type="Gene3D" id="1.20.120.720">
    <property type="entry name" value="Myosin VI head, motor domain, U50 subdomain"/>
    <property type="match status" value="1"/>
</dbReference>
<dbReference type="InterPro" id="IPR011009">
    <property type="entry name" value="Kinase-like_dom_sf"/>
</dbReference>
<dbReference type="PROSITE" id="PS00107">
    <property type="entry name" value="PROTEIN_KINASE_ATP"/>
    <property type="match status" value="1"/>
</dbReference>
<feature type="region of interest" description="Disordered" evidence="23">
    <location>
        <begin position="1386"/>
        <end position="1439"/>
    </location>
</feature>
<comment type="similarity">
    <text evidence="21">Belongs to the TRAFAC class myosin-kinesin ATPase superfamily. Myosin family.</text>
</comment>
<evidence type="ECO:0000256" key="14">
    <source>
        <dbReference type="ARBA" id="ARBA00023175"/>
    </source>
</evidence>
<evidence type="ECO:0000256" key="13">
    <source>
        <dbReference type="ARBA" id="ARBA00023123"/>
    </source>
</evidence>
<evidence type="ECO:0000256" key="9">
    <source>
        <dbReference type="ARBA" id="ARBA00022737"/>
    </source>
</evidence>
<dbReference type="EMBL" id="JACVVK020000007">
    <property type="protein sequence ID" value="KAK7506361.1"/>
    <property type="molecule type" value="Genomic_DNA"/>
</dbReference>
<dbReference type="InterPro" id="IPR000048">
    <property type="entry name" value="IQ_motif_EF-hand-BS"/>
</dbReference>
<dbReference type="InterPro" id="IPR027417">
    <property type="entry name" value="P-loop_NTPase"/>
</dbReference>
<keyword evidence="15 21" id="KW-0009">Actin-binding</keyword>
<evidence type="ECO:0000256" key="7">
    <source>
        <dbReference type="ARBA" id="ARBA00022606"/>
    </source>
</evidence>
<dbReference type="PRINTS" id="PR00193">
    <property type="entry name" value="MYOSINHEAVY"/>
</dbReference>
<dbReference type="InterPro" id="IPR017441">
    <property type="entry name" value="Protein_kinase_ATP_BS"/>
</dbReference>
<comment type="similarity">
    <text evidence="3">In the C-terminal section; belongs to the TRAFAC class myosin-kinesin ATPase superfamily. Myosin family.</text>
</comment>
<keyword evidence="9" id="KW-0677">Repeat</keyword>
<dbReference type="PANTHER" id="PTHR46256:SF3">
    <property type="entry name" value="MYOSIN MOTOR DOMAIN-CONTAINING PROTEIN"/>
    <property type="match status" value="1"/>
</dbReference>
<dbReference type="GO" id="GO:0007601">
    <property type="term" value="P:visual perception"/>
    <property type="evidence" value="ECO:0007669"/>
    <property type="project" value="UniProtKB-KW"/>
</dbReference>
<dbReference type="GO" id="GO:0003774">
    <property type="term" value="F:cytoskeletal motor activity"/>
    <property type="evidence" value="ECO:0007669"/>
    <property type="project" value="UniProtKB-UniRule"/>
</dbReference>
<dbReference type="PROSITE" id="PS00108">
    <property type="entry name" value="PROTEIN_KINASE_ST"/>
    <property type="match status" value="1"/>
</dbReference>
<evidence type="ECO:0000256" key="21">
    <source>
        <dbReference type="PROSITE-ProRule" id="PRU00782"/>
    </source>
</evidence>
<proteinExistence type="inferred from homology"/>
<feature type="region of interest" description="Disordered" evidence="23">
    <location>
        <begin position="845"/>
        <end position="870"/>
    </location>
</feature>
<evidence type="ECO:0000256" key="15">
    <source>
        <dbReference type="ARBA" id="ARBA00023203"/>
    </source>
</evidence>
<evidence type="ECO:0000256" key="4">
    <source>
        <dbReference type="ARBA" id="ARBA00012513"/>
    </source>
</evidence>
<evidence type="ECO:0000256" key="12">
    <source>
        <dbReference type="ARBA" id="ARBA00022840"/>
    </source>
</evidence>
<evidence type="ECO:0000256" key="8">
    <source>
        <dbReference type="ARBA" id="ARBA00022679"/>
    </source>
</evidence>
<dbReference type="FunFam" id="1.20.58.530:FF:000010">
    <property type="entry name" value="Myosin IIIA"/>
    <property type="match status" value="1"/>
</dbReference>
<dbReference type="GO" id="GO:0003779">
    <property type="term" value="F:actin binding"/>
    <property type="evidence" value="ECO:0007669"/>
    <property type="project" value="UniProtKB-KW"/>
</dbReference>
<feature type="binding site" evidence="22">
    <location>
        <position position="53"/>
    </location>
    <ligand>
        <name>ATP</name>
        <dbReference type="ChEBI" id="CHEBI:30616"/>
    </ligand>
</feature>
<dbReference type="GO" id="GO:0042995">
    <property type="term" value="C:cell projection"/>
    <property type="evidence" value="ECO:0007669"/>
    <property type="project" value="UniProtKB-SubCell"/>
</dbReference>
<evidence type="ECO:0000259" key="25">
    <source>
        <dbReference type="PROSITE" id="PS51456"/>
    </source>
</evidence>
<feature type="compositionally biased region" description="Low complexity" evidence="23">
    <location>
        <begin position="845"/>
        <end position="866"/>
    </location>
</feature>
<dbReference type="SUPFAM" id="SSF56112">
    <property type="entry name" value="Protein kinase-like (PK-like)"/>
    <property type="match status" value="1"/>
</dbReference>
<evidence type="ECO:0000259" key="24">
    <source>
        <dbReference type="PROSITE" id="PS50011"/>
    </source>
</evidence>
<dbReference type="Pfam" id="PF00612">
    <property type="entry name" value="IQ"/>
    <property type="match status" value="3"/>
</dbReference>
<keyword evidence="14 21" id="KW-0505">Motor protein</keyword>
<evidence type="ECO:0000256" key="10">
    <source>
        <dbReference type="ARBA" id="ARBA00022741"/>
    </source>
</evidence>
<dbReference type="EC" id="2.7.11.1" evidence="4"/>
<organism evidence="26 27">
    <name type="scientific">Batillaria attramentaria</name>
    <dbReference type="NCBI Taxonomy" id="370345"/>
    <lineage>
        <taxon>Eukaryota</taxon>
        <taxon>Metazoa</taxon>
        <taxon>Spiralia</taxon>
        <taxon>Lophotrochozoa</taxon>
        <taxon>Mollusca</taxon>
        <taxon>Gastropoda</taxon>
        <taxon>Caenogastropoda</taxon>
        <taxon>Sorbeoconcha</taxon>
        <taxon>Cerithioidea</taxon>
        <taxon>Batillariidae</taxon>
        <taxon>Batillaria</taxon>
    </lineage>
</organism>
<feature type="domain" description="Myosin motor" evidence="25">
    <location>
        <begin position="304"/>
        <end position="1032"/>
    </location>
</feature>
<evidence type="ECO:0000256" key="22">
    <source>
        <dbReference type="PROSITE-ProRule" id="PRU10141"/>
    </source>
</evidence>
<feature type="compositionally biased region" description="Basic residues" evidence="23">
    <location>
        <begin position="290"/>
        <end position="299"/>
    </location>
</feature>
<sequence length="1676" mass="190153">MLKMYNNFSKVVNFEELPDPSNLWELGPVIGEGTYGEVCKGYNKKTGEEVAIKVMESIHEMIEEIEEEYQVLRDLSEHPNMPRFYGMFLKQNNSFDDQIWLVMEVLHHLHEHNVMHRDVKGHNILITHSGIIKMVDFGVSGHLDSHTGHRKTHVGTPYWMAPEVIACEQQLDYSYDVRCDIWSLGITAIELAQGKPPHSDVDPRRALFKIPRSPPPKLAEPALWSSEFHDFIATCLIKDFEQRPFTRDLLSHPFLQKVPRETTLLRKKLVELISKMEHEVHAPDVTTKHGQLKSGRKPRKDATPTVDDLATLEVLDEDVIVTQLSNRYADEIIYTYIGDILLAVNPFTPLTIYTEDYARRYMHAAKADNPPHVFAVADQSYQSMMHNQHNQCIVISGESGAGKTESANFLVQQLTQLGKAENRKLEERILQVNPLMEAFGNAKTVINDNSSRFGKYLEMFFTPSSGTVVGAKITEYLLEKSRVIYQAAGEQNFHIFYYVHDGLVTHEHDDEYHLKQNTVYRYISEYTSQPADMATLSVNRVKFRAIEHCFDIIGFQPEEVRSVYQVLVAILHTGNVDFVETENSHGGDSCTVANNDILEIVARLLGLDITDLLECLTSTGMVAKGEVIVRANSVQEAVNARDAMSKALYGRLFSWIVNHISALLKPSHAGGKGDDMLVTGLLDIFGFENFKSNSFEQLCINIANEQIQYYFNQHIFAWELAEYEKEEVDATQVTYVDNRPILDMFLSKPVGLLSLLDEESHFPKATDQTLVDKFNQNIKTAVYSRPKGNNLHFCIDHYAGRVEYDATGFLEKNRDRLPVEIMNILRTSENKVVRTLFQTPLTKTGNLSSGSLSSSRSSVQSSTGPSPMATMPAITMSVTAKNTSSMGGSRHMTGSASMTRIQQTVATYFRFSLMDLLNKMVAGTPHFVRCIKPNDDKEPGFYDPDRVRTQLRYTGVLETTRIRRQGYSHRIPFPDFLKRYHILGLYGTTKIPITRENCCLLLEKLGMTNWAMGKTKVFLKYYHVEELARQYENLTRRVVLVQSCVRAWMARTRFYKLRWQREKAAVTIQSWTRGWFARKKYNSMKNRRNKAATTIQKVVRGRQTRNTYAPVISKRREAAKKIQVVYRKHRVRSSLKKRRDEVERKKEESALFIQRMYRLYNMRQKAKQKVASQYKKKRAATRIQAYFRMWRAKVLYKKMAAEKEQMERLRAQSQKVGIEDDEASTGNQSSTAERAVASLAARVRTSSTTATQGTEKAASKPQVPLWEKVNQEVVGETRVEQMRKMFDMKKTMPDKEASYYDNLNGNTDKLPNPPALYVNGATPSDQSTPEQTRKIFVKQAARRTVFTVSQLSVFTCDLVVLSGGSPRKLISYSKLVARGEEKQVMDPENENYYSNVVNGTGQTEDSTNLDNNNRRQTDTEDNNNITEENGERAGLDSSESTRLSRLLLAKSAAHALMANKPGQPEVTVTMTDTDNLSVPWDAPLLSARQNALSPEIDGSGYISPCSIYSIEADLMAEKEELLDEEDKHELARRLEQEVAGSILALWRDRLSNMPSSEIEISYDSDENASTGMNTPTSTSPRSPPSPASVVSQPPKFADSPAGRQGGVNYRKGEARSRTGSQSGDSADQPLEAARMKLRKTRFSYDSDTLRKPVDVTPQQVDFRHVLKKRSSSGDST</sequence>
<dbReference type="PROSITE" id="PS51456">
    <property type="entry name" value="MYOSIN_MOTOR"/>
    <property type="match status" value="1"/>
</dbReference>
<dbReference type="Gene3D" id="1.20.5.4820">
    <property type="match status" value="1"/>
</dbReference>
<dbReference type="CDD" id="cd01379">
    <property type="entry name" value="MYSc_Myo3"/>
    <property type="match status" value="1"/>
</dbReference>
<evidence type="ECO:0000256" key="2">
    <source>
        <dbReference type="ARBA" id="ARBA00004316"/>
    </source>
</evidence>
<keyword evidence="16" id="KW-0206">Cytoskeleton</keyword>
<dbReference type="GO" id="GO:0016459">
    <property type="term" value="C:myosin complex"/>
    <property type="evidence" value="ECO:0007669"/>
    <property type="project" value="UniProtKB-KW"/>
</dbReference>
<gene>
    <name evidence="26" type="ORF">BaRGS_00002473</name>
</gene>
<dbReference type="InterPro" id="IPR036083">
    <property type="entry name" value="MYSc_Myo3"/>
</dbReference>
<comment type="catalytic activity">
    <reaction evidence="20">
        <text>L-seryl-[protein] + ATP = O-phospho-L-seryl-[protein] + ADP + H(+)</text>
        <dbReference type="Rhea" id="RHEA:17989"/>
        <dbReference type="Rhea" id="RHEA-COMP:9863"/>
        <dbReference type="Rhea" id="RHEA-COMP:11604"/>
        <dbReference type="ChEBI" id="CHEBI:15378"/>
        <dbReference type="ChEBI" id="CHEBI:29999"/>
        <dbReference type="ChEBI" id="CHEBI:30616"/>
        <dbReference type="ChEBI" id="CHEBI:83421"/>
        <dbReference type="ChEBI" id="CHEBI:456216"/>
        <dbReference type="EC" id="2.7.11.1"/>
    </reaction>
</comment>
<evidence type="ECO:0000256" key="5">
    <source>
        <dbReference type="ARBA" id="ARBA00022490"/>
    </source>
</evidence>
<dbReference type="SUPFAM" id="SSF52540">
    <property type="entry name" value="P-loop containing nucleoside triphosphate hydrolases"/>
    <property type="match status" value="1"/>
</dbReference>
<dbReference type="InterPro" id="IPR036961">
    <property type="entry name" value="Kinesin_motor_dom_sf"/>
</dbReference>
<keyword evidence="11" id="KW-0418">Kinase</keyword>
<keyword evidence="27" id="KW-1185">Reference proteome</keyword>
<dbReference type="InterPro" id="IPR008271">
    <property type="entry name" value="Ser/Thr_kinase_AS"/>
</dbReference>
<dbReference type="PROSITE" id="PS50096">
    <property type="entry name" value="IQ"/>
    <property type="match status" value="6"/>
</dbReference>
<keyword evidence="17" id="KW-0966">Cell projection</keyword>
<evidence type="ECO:0000256" key="16">
    <source>
        <dbReference type="ARBA" id="ARBA00023212"/>
    </source>
</evidence>
<dbReference type="PROSITE" id="PS50011">
    <property type="entry name" value="PROTEIN_KINASE_DOM"/>
    <property type="match status" value="1"/>
</dbReference>
<dbReference type="Pfam" id="PF00063">
    <property type="entry name" value="Myosin_head"/>
    <property type="match status" value="1"/>
</dbReference>
<dbReference type="Gene3D" id="1.20.58.530">
    <property type="match status" value="1"/>
</dbReference>
<accession>A0ABD0M4B8</accession>
<keyword evidence="13 21" id="KW-0518">Myosin</keyword>
<evidence type="ECO:0000256" key="19">
    <source>
        <dbReference type="ARBA" id="ARBA00047899"/>
    </source>
</evidence>
<keyword evidence="7" id="KW-0716">Sensory transduction</keyword>
<name>A0ABD0M4B8_9CAEN</name>
<dbReference type="Gene3D" id="3.40.850.10">
    <property type="entry name" value="Kinesin motor domain"/>
    <property type="match status" value="1"/>
</dbReference>
<feature type="region of interest" description="Disordered" evidence="23">
    <location>
        <begin position="1560"/>
        <end position="1634"/>
    </location>
</feature>
<comment type="catalytic activity">
    <reaction evidence="19">
        <text>L-threonyl-[protein] + ATP = O-phospho-L-threonyl-[protein] + ADP + H(+)</text>
        <dbReference type="Rhea" id="RHEA:46608"/>
        <dbReference type="Rhea" id="RHEA-COMP:11060"/>
        <dbReference type="Rhea" id="RHEA-COMP:11605"/>
        <dbReference type="ChEBI" id="CHEBI:15378"/>
        <dbReference type="ChEBI" id="CHEBI:30013"/>
        <dbReference type="ChEBI" id="CHEBI:30616"/>
        <dbReference type="ChEBI" id="CHEBI:61977"/>
        <dbReference type="ChEBI" id="CHEBI:456216"/>
        <dbReference type="EC" id="2.7.11.1"/>
    </reaction>
</comment>
<dbReference type="SMART" id="SM00015">
    <property type="entry name" value="IQ"/>
    <property type="match status" value="6"/>
</dbReference>
<keyword evidence="18" id="KW-0844">Vision</keyword>